<dbReference type="GO" id="GO:0003735">
    <property type="term" value="F:structural constituent of ribosome"/>
    <property type="evidence" value="ECO:0007669"/>
    <property type="project" value="InterPro"/>
</dbReference>
<keyword evidence="2 4" id="KW-0689">Ribosomal protein</keyword>
<dbReference type="FunFam" id="3.90.1030.10:FF:000001">
    <property type="entry name" value="50S ribosomal protein L17"/>
    <property type="match status" value="1"/>
</dbReference>
<evidence type="ECO:0000256" key="1">
    <source>
        <dbReference type="ARBA" id="ARBA00008777"/>
    </source>
</evidence>
<sequence>MRHRKIGRQLNRNSSHRQAMFRNIAASLIRYELIKTTVAKAKELRRIIEPLITLSKTDSLANRRLVFSRIRDNEIVKKLFNQLGPRFIDRPGGYIHIWKCGVRVSDHAPMVYIALVGRPETINTGSENIR</sequence>
<evidence type="ECO:0000256" key="2">
    <source>
        <dbReference type="ARBA" id="ARBA00022980"/>
    </source>
</evidence>
<dbReference type="OrthoDB" id="9809073at2"/>
<accession>A0A451D7Z6</accession>
<dbReference type="Gene3D" id="3.90.1030.10">
    <property type="entry name" value="Ribosomal protein L17"/>
    <property type="match status" value="1"/>
</dbReference>
<evidence type="ECO:0000313" key="7">
    <source>
        <dbReference type="Proteomes" id="UP000294441"/>
    </source>
</evidence>
<dbReference type="Pfam" id="PF01196">
    <property type="entry name" value="Ribosomal_L17"/>
    <property type="match status" value="1"/>
</dbReference>
<name>A0A451D7Z6_9GAMM</name>
<dbReference type="GeneID" id="66304556"/>
<evidence type="ECO:0000256" key="3">
    <source>
        <dbReference type="ARBA" id="ARBA00023274"/>
    </source>
</evidence>
<comment type="similarity">
    <text evidence="1 4 5">Belongs to the bacterial ribosomal protein bL17 family.</text>
</comment>
<protein>
    <recommendedName>
        <fullName evidence="4">Large ribosomal subunit protein bL17</fullName>
    </recommendedName>
</protein>
<dbReference type="GO" id="GO:0022625">
    <property type="term" value="C:cytosolic large ribosomal subunit"/>
    <property type="evidence" value="ECO:0007669"/>
    <property type="project" value="TreeGrafter"/>
</dbReference>
<gene>
    <name evidence="4 6" type="primary">rplQ</name>
    <name evidence="6" type="ORF">ERCICURV3402_278</name>
</gene>
<dbReference type="PANTHER" id="PTHR14413:SF16">
    <property type="entry name" value="LARGE RIBOSOMAL SUBUNIT PROTEIN BL17M"/>
    <property type="match status" value="1"/>
</dbReference>
<evidence type="ECO:0000313" key="6">
    <source>
        <dbReference type="EMBL" id="VFP81952.1"/>
    </source>
</evidence>
<dbReference type="GO" id="GO:0006412">
    <property type="term" value="P:translation"/>
    <property type="evidence" value="ECO:0007669"/>
    <property type="project" value="UniProtKB-UniRule"/>
</dbReference>
<dbReference type="HAMAP" id="MF_01368">
    <property type="entry name" value="Ribosomal_bL17"/>
    <property type="match status" value="1"/>
</dbReference>
<dbReference type="InterPro" id="IPR047859">
    <property type="entry name" value="Ribosomal_bL17_CS"/>
</dbReference>
<dbReference type="InterPro" id="IPR036373">
    <property type="entry name" value="Ribosomal_bL17_sf"/>
</dbReference>
<dbReference type="NCBIfam" id="TIGR00059">
    <property type="entry name" value="L17"/>
    <property type="match status" value="1"/>
</dbReference>
<dbReference type="SUPFAM" id="SSF64263">
    <property type="entry name" value="Prokaryotic ribosomal protein L17"/>
    <property type="match status" value="1"/>
</dbReference>
<evidence type="ECO:0000256" key="4">
    <source>
        <dbReference type="HAMAP-Rule" id="MF_01368"/>
    </source>
</evidence>
<dbReference type="AlphaFoldDB" id="A0A451D7Z6"/>
<dbReference type="PROSITE" id="PS01167">
    <property type="entry name" value="RIBOSOMAL_L17"/>
    <property type="match status" value="1"/>
</dbReference>
<dbReference type="PANTHER" id="PTHR14413">
    <property type="entry name" value="RIBOSOMAL PROTEIN L17"/>
    <property type="match status" value="1"/>
</dbReference>
<evidence type="ECO:0000256" key="5">
    <source>
        <dbReference type="RuleBase" id="RU000660"/>
    </source>
</evidence>
<organism evidence="6 7">
    <name type="scientific">Candidatus Erwinia haradaeae</name>
    <dbReference type="NCBI Taxonomy" id="1922217"/>
    <lineage>
        <taxon>Bacteria</taxon>
        <taxon>Pseudomonadati</taxon>
        <taxon>Pseudomonadota</taxon>
        <taxon>Gammaproteobacteria</taxon>
        <taxon>Enterobacterales</taxon>
        <taxon>Erwiniaceae</taxon>
        <taxon>Erwinia</taxon>
    </lineage>
</organism>
<comment type="subunit">
    <text evidence="4">Part of the 50S ribosomal subunit. Contacts protein L32.</text>
</comment>
<keyword evidence="3 4" id="KW-0687">Ribonucleoprotein</keyword>
<dbReference type="InterPro" id="IPR000456">
    <property type="entry name" value="Ribosomal_bL17"/>
</dbReference>
<dbReference type="EMBL" id="LR217713">
    <property type="protein sequence ID" value="VFP81952.1"/>
    <property type="molecule type" value="Genomic_DNA"/>
</dbReference>
<proteinExistence type="inferred from homology"/>
<reference evidence="6 7" key="1">
    <citation type="submission" date="2019-02" db="EMBL/GenBank/DDBJ databases">
        <authorList>
            <person name="Manzano-Marin A."/>
            <person name="Manzano-Marin A."/>
        </authorList>
    </citation>
    <scope>NUCLEOTIDE SEQUENCE [LARGE SCALE GENOMIC DNA]</scope>
    <source>
        <strain evidence="6 7">ErCicurvipes</strain>
    </source>
</reference>
<dbReference type="RefSeq" id="WP_157992572.1">
    <property type="nucleotide sequence ID" value="NZ_LR217713.1"/>
</dbReference>
<dbReference type="Proteomes" id="UP000294441">
    <property type="component" value="Chromosome 1"/>
</dbReference>